<evidence type="ECO:0000256" key="1">
    <source>
        <dbReference type="SAM" id="MobiDB-lite"/>
    </source>
</evidence>
<evidence type="ECO:0000313" key="2">
    <source>
        <dbReference type="EMBL" id="KAJ7632059.1"/>
    </source>
</evidence>
<accession>A0AAD7FLU8</accession>
<protein>
    <submittedName>
        <fullName evidence="2">Uncharacterized protein</fullName>
    </submittedName>
</protein>
<keyword evidence="3" id="KW-1185">Reference proteome</keyword>
<dbReference type="EMBL" id="JARKIE010000496">
    <property type="protein sequence ID" value="KAJ7632059.1"/>
    <property type="molecule type" value="Genomic_DNA"/>
</dbReference>
<dbReference type="AlphaFoldDB" id="A0AAD7FLU8"/>
<comment type="caution">
    <text evidence="2">The sequence shown here is derived from an EMBL/GenBank/DDBJ whole genome shotgun (WGS) entry which is preliminary data.</text>
</comment>
<dbReference type="Proteomes" id="UP001221757">
    <property type="component" value="Unassembled WGS sequence"/>
</dbReference>
<feature type="non-terminal residue" evidence="2">
    <location>
        <position position="664"/>
    </location>
</feature>
<organism evidence="2 3">
    <name type="scientific">Mycena rosella</name>
    <name type="common">Pink bonnet</name>
    <name type="synonym">Agaricus rosellus</name>
    <dbReference type="NCBI Taxonomy" id="1033263"/>
    <lineage>
        <taxon>Eukaryota</taxon>
        <taxon>Fungi</taxon>
        <taxon>Dikarya</taxon>
        <taxon>Basidiomycota</taxon>
        <taxon>Agaricomycotina</taxon>
        <taxon>Agaricomycetes</taxon>
        <taxon>Agaricomycetidae</taxon>
        <taxon>Agaricales</taxon>
        <taxon>Marasmiineae</taxon>
        <taxon>Mycenaceae</taxon>
        <taxon>Mycena</taxon>
    </lineage>
</organism>
<feature type="non-terminal residue" evidence="2">
    <location>
        <position position="1"/>
    </location>
</feature>
<gene>
    <name evidence="2" type="ORF">B0H17DRAFT_866105</name>
</gene>
<name>A0AAD7FLU8_MYCRO</name>
<sequence length="664" mass="74238">LLRNRRTDIPLGPFDSPVAATVQIDGETYFITTNTDYVPDVPSIQVPHVLFLHSDMRYGTDDHTLWPQQWTAQYCHLPIIAKGARPEIDIMWWDPTPADFEVGKAITRGLGRLRYSAMNKFLPHINEIVGRCKKIKDTSHFTPLFGELMQGIMLLAEQLQTLPTKYNKMVFAVTSLQRAWLELDALYDYTLLCRPCMNDYSTPAPSLTPVAKCVGAFTTLPTVAHQLWVARVPFWFLRPTHVFDAENILHIVSLLEPRNMAPDLPGEGLPAIIYSGNSTSEKIAAIHRAAVLNPWYRDPFEIADKSPAPAIEAPPVASSSRSRLSPLLLQAASVLPRGQINSSRASPRNSSVPDHVRASNSTNGDANSLHLDPSQAPPKQKGPAKVQRDKFTILVIEQMPPSIAAWADALAGVDCSVAPFTSDPADKRYVLPEPALLVNSSPERHRKFLHHWTLLSDGFLYMLSQPEHTQLLSAQEWRDVLEGHLTERGHPGSRMQRRSAGLVDRLRPALEVSNVSSLDGFPASPDSVPDFTLAETREIVWQVAETSFHFEFASLDRCASKKARLDKVKACFASRMLLGAPLEMSKCGWAAPTIEERFPYAARAAELMLDWTTKCARPDIMRCVTIRLTWSEGDMQLLETAVCRYYTQAFWEHFGRAAVVPLHL</sequence>
<feature type="compositionally biased region" description="Polar residues" evidence="1">
    <location>
        <begin position="339"/>
        <end position="366"/>
    </location>
</feature>
<evidence type="ECO:0000313" key="3">
    <source>
        <dbReference type="Proteomes" id="UP001221757"/>
    </source>
</evidence>
<feature type="region of interest" description="Disordered" evidence="1">
    <location>
        <begin position="339"/>
        <end position="386"/>
    </location>
</feature>
<reference evidence="2" key="1">
    <citation type="submission" date="2023-03" db="EMBL/GenBank/DDBJ databases">
        <title>Massive genome expansion in bonnet fungi (Mycena s.s.) driven by repeated elements and novel gene families across ecological guilds.</title>
        <authorList>
            <consortium name="Lawrence Berkeley National Laboratory"/>
            <person name="Harder C.B."/>
            <person name="Miyauchi S."/>
            <person name="Viragh M."/>
            <person name="Kuo A."/>
            <person name="Thoen E."/>
            <person name="Andreopoulos B."/>
            <person name="Lu D."/>
            <person name="Skrede I."/>
            <person name="Drula E."/>
            <person name="Henrissat B."/>
            <person name="Morin E."/>
            <person name="Kohler A."/>
            <person name="Barry K."/>
            <person name="LaButti K."/>
            <person name="Morin E."/>
            <person name="Salamov A."/>
            <person name="Lipzen A."/>
            <person name="Mereny Z."/>
            <person name="Hegedus B."/>
            <person name="Baldrian P."/>
            <person name="Stursova M."/>
            <person name="Weitz H."/>
            <person name="Taylor A."/>
            <person name="Grigoriev I.V."/>
            <person name="Nagy L.G."/>
            <person name="Martin F."/>
            <person name="Kauserud H."/>
        </authorList>
    </citation>
    <scope>NUCLEOTIDE SEQUENCE</scope>
    <source>
        <strain evidence="2">CBHHK067</strain>
    </source>
</reference>
<proteinExistence type="predicted"/>